<dbReference type="InterPro" id="IPR005162">
    <property type="entry name" value="Retrotrans_gag_dom"/>
</dbReference>
<sequence length="707" mass="80466">MEVNRLLGDELSYELYIRGLPTEGNVCDKRSVLRGALRCEKSGYVTLPNISNLDPERELTICDNKLIELSDEVNKFDIQNRHNDYKRINSRLVHIASRIGRITCNDLQRDIQSRLQARCMQVIDLLNEVYENSLNFEIVHMPEGHGANSILDEPNCLLPEISRDRSTSQHANALIDLGDAFGNQKNVSCQSNGNNCTNSRVEGRDTRVSFAKESYARGDQEDMINGSLGSHPIDNFSKLCNFGNSTVDLDTRFRKLSFSPLTGGNNNHLRKSDVHGGIPKEQIFRSVPEIFVGEALHWFRVNRFDSWDDLIGQLKEQFLPYDYDEKIRKEIERRTQGGKEKVVTYVVAMENLYNKLLDKPLEEVRVRKIKRGLRPYIYSRIVLHPTPSIKELVRVARIIEETELQEELFQPPPKNYDQLMEPDLAYRGLSLSRSCHSRAQQCNDIRPYLRVSIYGVVLRGLMDSGASRSFLGGMGWNLLKPVCVIEPSLIGNCVLANGQSCDVLGVLTVPVSLEGQVKVVELLVVPSLPQTLILGADFISNQNITANLARREWYFDGDQNICALGGIKTFEHLSCEQKARSEALQDVFKDVRDRLKAAYERSRKYYNLRHRDERFQLRQKVWRRNYVISDVSKNFTAKLAPKFTGPLTVIDILSPWSYRLADNTGKDCGVWHARDLKSHPPDEGSCPSFVGAWCELSPPEACERDVA</sequence>
<dbReference type="SUPFAM" id="SSF50630">
    <property type="entry name" value="Acid proteases"/>
    <property type="match status" value="1"/>
</dbReference>
<dbReference type="EMBL" id="JANEYF010004961">
    <property type="protein sequence ID" value="KAJ8929578.1"/>
    <property type="molecule type" value="Genomic_DNA"/>
</dbReference>
<gene>
    <name evidence="2" type="ORF">NQ314_017721</name>
</gene>
<evidence type="ECO:0000313" key="3">
    <source>
        <dbReference type="Proteomes" id="UP001162156"/>
    </source>
</evidence>
<name>A0AAV8WSU3_9CUCU</name>
<evidence type="ECO:0000313" key="2">
    <source>
        <dbReference type="EMBL" id="KAJ8929578.1"/>
    </source>
</evidence>
<protein>
    <recommendedName>
        <fullName evidence="1">Retrotransposon gag domain-containing protein</fullName>
    </recommendedName>
</protein>
<dbReference type="Proteomes" id="UP001162156">
    <property type="component" value="Unassembled WGS sequence"/>
</dbReference>
<keyword evidence="3" id="KW-1185">Reference proteome</keyword>
<feature type="domain" description="Retrotransposon gag" evidence="1">
    <location>
        <begin position="291"/>
        <end position="375"/>
    </location>
</feature>
<dbReference type="AlphaFoldDB" id="A0AAV8WSU3"/>
<accession>A0AAV8WSU3</accession>
<organism evidence="2 3">
    <name type="scientific">Rhamnusium bicolor</name>
    <dbReference type="NCBI Taxonomy" id="1586634"/>
    <lineage>
        <taxon>Eukaryota</taxon>
        <taxon>Metazoa</taxon>
        <taxon>Ecdysozoa</taxon>
        <taxon>Arthropoda</taxon>
        <taxon>Hexapoda</taxon>
        <taxon>Insecta</taxon>
        <taxon>Pterygota</taxon>
        <taxon>Neoptera</taxon>
        <taxon>Endopterygota</taxon>
        <taxon>Coleoptera</taxon>
        <taxon>Polyphaga</taxon>
        <taxon>Cucujiformia</taxon>
        <taxon>Chrysomeloidea</taxon>
        <taxon>Cerambycidae</taxon>
        <taxon>Lepturinae</taxon>
        <taxon>Rhagiini</taxon>
        <taxon>Rhamnusium</taxon>
    </lineage>
</organism>
<reference evidence="2" key="1">
    <citation type="journal article" date="2023" name="Insect Mol. Biol.">
        <title>Genome sequencing provides insights into the evolution of gene families encoding plant cell wall-degrading enzymes in longhorned beetles.</title>
        <authorList>
            <person name="Shin N.R."/>
            <person name="Okamura Y."/>
            <person name="Kirsch R."/>
            <person name="Pauchet Y."/>
        </authorList>
    </citation>
    <scope>NUCLEOTIDE SEQUENCE</scope>
    <source>
        <strain evidence="2">RBIC_L_NR</strain>
    </source>
</reference>
<dbReference type="Gene3D" id="2.40.70.10">
    <property type="entry name" value="Acid Proteases"/>
    <property type="match status" value="1"/>
</dbReference>
<comment type="caution">
    <text evidence="2">The sequence shown here is derived from an EMBL/GenBank/DDBJ whole genome shotgun (WGS) entry which is preliminary data.</text>
</comment>
<dbReference type="Pfam" id="PF03732">
    <property type="entry name" value="Retrotrans_gag"/>
    <property type="match status" value="1"/>
</dbReference>
<dbReference type="CDD" id="cd00303">
    <property type="entry name" value="retropepsin_like"/>
    <property type="match status" value="1"/>
</dbReference>
<dbReference type="InterPro" id="IPR021109">
    <property type="entry name" value="Peptidase_aspartic_dom_sf"/>
</dbReference>
<evidence type="ECO:0000259" key="1">
    <source>
        <dbReference type="Pfam" id="PF03732"/>
    </source>
</evidence>
<proteinExistence type="predicted"/>